<dbReference type="GO" id="GO:0010468">
    <property type="term" value="P:regulation of gene expression"/>
    <property type="evidence" value="ECO:0007669"/>
    <property type="project" value="TreeGrafter"/>
</dbReference>
<keyword evidence="3" id="KW-1185">Reference proteome</keyword>
<dbReference type="AlphaFoldDB" id="A0AA88VS65"/>
<dbReference type="Proteomes" id="UP001188597">
    <property type="component" value="Unassembled WGS sequence"/>
</dbReference>
<dbReference type="PANTHER" id="PTHR10694">
    <property type="entry name" value="LYSINE-SPECIFIC DEMETHYLASE"/>
    <property type="match status" value="1"/>
</dbReference>
<name>A0AA88VS65_9ASTE</name>
<organism evidence="2 3">
    <name type="scientific">Escallonia herrerae</name>
    <dbReference type="NCBI Taxonomy" id="1293975"/>
    <lineage>
        <taxon>Eukaryota</taxon>
        <taxon>Viridiplantae</taxon>
        <taxon>Streptophyta</taxon>
        <taxon>Embryophyta</taxon>
        <taxon>Tracheophyta</taxon>
        <taxon>Spermatophyta</taxon>
        <taxon>Magnoliopsida</taxon>
        <taxon>eudicotyledons</taxon>
        <taxon>Gunneridae</taxon>
        <taxon>Pentapetalae</taxon>
        <taxon>asterids</taxon>
        <taxon>campanulids</taxon>
        <taxon>Escalloniales</taxon>
        <taxon>Escalloniaceae</taxon>
        <taxon>Escallonia</taxon>
    </lineage>
</organism>
<accession>A0AA88VS65</accession>
<proteinExistence type="predicted"/>
<comment type="caution">
    <text evidence="2">The sequence shown here is derived from an EMBL/GenBank/DDBJ whole genome shotgun (WGS) entry which is preliminary data.</text>
</comment>
<evidence type="ECO:0000313" key="3">
    <source>
        <dbReference type="Proteomes" id="UP001188597"/>
    </source>
</evidence>
<protein>
    <recommendedName>
        <fullName evidence="1">JmjN domain-containing protein</fullName>
    </recommendedName>
</protein>
<dbReference type="Pfam" id="PF02375">
    <property type="entry name" value="JmjN"/>
    <property type="match status" value="1"/>
</dbReference>
<reference evidence="2" key="1">
    <citation type="submission" date="2022-12" db="EMBL/GenBank/DDBJ databases">
        <title>Draft genome assemblies for two species of Escallonia (Escalloniales).</title>
        <authorList>
            <person name="Chanderbali A."/>
            <person name="Dervinis C."/>
            <person name="Anghel I."/>
            <person name="Soltis D."/>
            <person name="Soltis P."/>
            <person name="Zapata F."/>
        </authorList>
    </citation>
    <scope>NUCLEOTIDE SEQUENCE</scope>
    <source>
        <strain evidence="2">UCBG64.0493</strain>
        <tissue evidence="2">Leaf</tissue>
    </source>
</reference>
<evidence type="ECO:0000259" key="1">
    <source>
        <dbReference type="PROSITE" id="PS51183"/>
    </source>
</evidence>
<dbReference type="GO" id="GO:0005634">
    <property type="term" value="C:nucleus"/>
    <property type="evidence" value="ECO:0007669"/>
    <property type="project" value="TreeGrafter"/>
</dbReference>
<dbReference type="PROSITE" id="PS51183">
    <property type="entry name" value="JMJN"/>
    <property type="match status" value="1"/>
</dbReference>
<dbReference type="InterPro" id="IPR003349">
    <property type="entry name" value="JmjN"/>
</dbReference>
<dbReference type="GO" id="GO:0000785">
    <property type="term" value="C:chromatin"/>
    <property type="evidence" value="ECO:0007669"/>
    <property type="project" value="TreeGrafter"/>
</dbReference>
<evidence type="ECO:0000313" key="2">
    <source>
        <dbReference type="EMBL" id="KAK3013012.1"/>
    </source>
</evidence>
<feature type="domain" description="JmjN" evidence="1">
    <location>
        <begin position="43"/>
        <end position="84"/>
    </location>
</feature>
<dbReference type="PANTHER" id="PTHR10694:SF121">
    <property type="entry name" value="LYSINE-SPECIFIC DEMETHYLASE JMJ706-LIKE"/>
    <property type="match status" value="1"/>
</dbReference>
<gene>
    <name evidence="2" type="ORF">RJ639_008744</name>
</gene>
<dbReference type="GO" id="GO:0032452">
    <property type="term" value="F:histone demethylase activity"/>
    <property type="evidence" value="ECO:0007669"/>
    <property type="project" value="TreeGrafter"/>
</dbReference>
<dbReference type="EMBL" id="JAVXUP010001330">
    <property type="protein sequence ID" value="KAK3013012.1"/>
    <property type="molecule type" value="Genomic_DNA"/>
</dbReference>
<dbReference type="SMART" id="SM00545">
    <property type="entry name" value="JmjN"/>
    <property type="match status" value="1"/>
</dbReference>
<dbReference type="Gene3D" id="2.60.120.650">
    <property type="entry name" value="Cupin"/>
    <property type="match status" value="2"/>
</dbReference>
<sequence>MECATPPDILNSDSFPHSYSPLLGKGSSSKHTDSEWTSKLTECPVYRPTLEEFEDPLVYVLTIAPESSKYGICKIVSPLSSSVPPSIVLMKEKSGFKFRTDVQPLRLAEWDMNDKITFLMRERKYTLREFENMANRVVARKYCISGCLPSSFLEREFWYQMMHGKNETVETLPRLPGSMLRLLENEIPGVTDPMLYVGMLFNMFAWHVEDHYLYRYTSTLFQSYMGLKALTACVEATFMPLKDQKCGGFGLLTSTAKQKSSCKGERIVENVAAVKLEQAGHAGLDCKQGRIVKLYPIAPLVLELKKLSGREDT</sequence>